<evidence type="ECO:0000313" key="2">
    <source>
        <dbReference type="Proteomes" id="UP000321058"/>
    </source>
</evidence>
<name>A0A512NRM1_9HYPH</name>
<sequence>MLTKEQAKVAVHAELRSRNLTEPFGPDDLLAFCKEIRGRLEFPTQGEALSDIKAWTEKWEALWLR</sequence>
<dbReference type="Proteomes" id="UP000321058">
    <property type="component" value="Unassembled WGS sequence"/>
</dbReference>
<reference evidence="1 2" key="1">
    <citation type="submission" date="2019-07" db="EMBL/GenBank/DDBJ databases">
        <title>Whole genome shotgun sequence of Reyranella soli NBRC 108950.</title>
        <authorList>
            <person name="Hosoyama A."/>
            <person name="Uohara A."/>
            <person name="Ohji S."/>
            <person name="Ichikawa N."/>
        </authorList>
    </citation>
    <scope>NUCLEOTIDE SEQUENCE [LARGE SCALE GENOMIC DNA]</scope>
    <source>
        <strain evidence="1 2">NBRC 108950</strain>
    </source>
</reference>
<gene>
    <name evidence="1" type="ORF">RSO01_87280</name>
</gene>
<dbReference type="EMBL" id="BKAJ01000233">
    <property type="protein sequence ID" value="GEP61562.1"/>
    <property type="molecule type" value="Genomic_DNA"/>
</dbReference>
<dbReference type="AlphaFoldDB" id="A0A512NRM1"/>
<protein>
    <submittedName>
        <fullName evidence="1">Uncharacterized protein</fullName>
    </submittedName>
</protein>
<proteinExistence type="predicted"/>
<evidence type="ECO:0000313" key="1">
    <source>
        <dbReference type="EMBL" id="GEP61562.1"/>
    </source>
</evidence>
<accession>A0A512NRM1</accession>
<keyword evidence="2" id="KW-1185">Reference proteome</keyword>
<organism evidence="1 2">
    <name type="scientific">Reyranella soli</name>
    <dbReference type="NCBI Taxonomy" id="1230389"/>
    <lineage>
        <taxon>Bacteria</taxon>
        <taxon>Pseudomonadati</taxon>
        <taxon>Pseudomonadota</taxon>
        <taxon>Alphaproteobacteria</taxon>
        <taxon>Hyphomicrobiales</taxon>
        <taxon>Reyranellaceae</taxon>
        <taxon>Reyranella</taxon>
    </lineage>
</organism>
<dbReference type="RefSeq" id="WP_147156849.1">
    <property type="nucleotide sequence ID" value="NZ_BKAJ01000233.1"/>
</dbReference>
<comment type="caution">
    <text evidence="1">The sequence shown here is derived from an EMBL/GenBank/DDBJ whole genome shotgun (WGS) entry which is preliminary data.</text>
</comment>